<keyword evidence="2" id="KW-0378">Hydrolase</keyword>
<accession>A0A1H5UWU4</accession>
<dbReference type="PANTHER" id="PTHR43343:SF3">
    <property type="entry name" value="PROTEASE DO-LIKE 8, CHLOROPLASTIC"/>
    <property type="match status" value="1"/>
</dbReference>
<organism evidence="5 6">
    <name type="scientific">Caloramator fervidus</name>
    <dbReference type="NCBI Taxonomy" id="29344"/>
    <lineage>
        <taxon>Bacteria</taxon>
        <taxon>Bacillati</taxon>
        <taxon>Bacillota</taxon>
        <taxon>Clostridia</taxon>
        <taxon>Eubacteriales</taxon>
        <taxon>Clostridiaceae</taxon>
        <taxon>Caloramator</taxon>
    </lineage>
</organism>
<dbReference type="InterPro" id="IPR051201">
    <property type="entry name" value="Chloro_Bact_Ser_Proteases"/>
</dbReference>
<dbReference type="GO" id="GO:0006508">
    <property type="term" value="P:proteolysis"/>
    <property type="evidence" value="ECO:0007669"/>
    <property type="project" value="UniProtKB-KW"/>
</dbReference>
<dbReference type="PANTHER" id="PTHR43343">
    <property type="entry name" value="PEPTIDASE S12"/>
    <property type="match status" value="1"/>
</dbReference>
<dbReference type="RefSeq" id="WP_103896019.1">
    <property type="nucleotide sequence ID" value="NZ_FNUK01000011.1"/>
</dbReference>
<evidence type="ECO:0000256" key="3">
    <source>
        <dbReference type="SAM" id="Phobius"/>
    </source>
</evidence>
<dbReference type="Pfam" id="PF13180">
    <property type="entry name" value="PDZ_2"/>
    <property type="match status" value="1"/>
</dbReference>
<keyword evidence="1 5" id="KW-0645">Protease</keyword>
<dbReference type="Gene3D" id="2.30.42.10">
    <property type="match status" value="1"/>
</dbReference>
<dbReference type="OrthoDB" id="9758917at2"/>
<evidence type="ECO:0000313" key="6">
    <source>
        <dbReference type="Proteomes" id="UP000242850"/>
    </source>
</evidence>
<feature type="domain" description="PDZ" evidence="4">
    <location>
        <begin position="286"/>
        <end position="360"/>
    </location>
</feature>
<dbReference type="SUPFAM" id="SSF50494">
    <property type="entry name" value="Trypsin-like serine proteases"/>
    <property type="match status" value="1"/>
</dbReference>
<dbReference type="SMART" id="SM00228">
    <property type="entry name" value="PDZ"/>
    <property type="match status" value="1"/>
</dbReference>
<keyword evidence="3" id="KW-1133">Transmembrane helix</keyword>
<dbReference type="InterPro" id="IPR001478">
    <property type="entry name" value="PDZ"/>
</dbReference>
<evidence type="ECO:0000256" key="2">
    <source>
        <dbReference type="ARBA" id="ARBA00022801"/>
    </source>
</evidence>
<dbReference type="InterPro" id="IPR036034">
    <property type="entry name" value="PDZ_sf"/>
</dbReference>
<dbReference type="Pfam" id="PF13365">
    <property type="entry name" value="Trypsin_2"/>
    <property type="match status" value="1"/>
</dbReference>
<sequence>MEFHENNWGSGIKFVEEKRPKKAFRLIGIILLVFFSASIGGILGGYYVKKSYEAGSGINIPNLTEQQNVSSIPKNSVNKVVELVGPAVVGVSNNVNTIFWGKQKQGTGSGIIFDKNGYIVTNYHVIEGATDVTVTLSGGKKLPARIIGADYETDIAVLKVDATNLPTAKFGDSSKVRVGDLAIAIGNPLGEEFAGSVTVGVISALNREITVEDRRYKVIQTDASINPGNSGGALCNEKGEVIGINTLKIASAEGMGFAIPINEVKKIVDELLKHGYVSRPYIGIAGTFIDKEQAEEYGVPVGVGVQEVVRGSGAELAGIRPGDIIVEFDGKKLTKFEDLQEAKEKHRVGDVVKAKIWRDGRYIEVKIKLTEQIR</sequence>
<dbReference type="PRINTS" id="PR00834">
    <property type="entry name" value="PROTEASES2C"/>
</dbReference>
<dbReference type="Gene3D" id="2.40.10.120">
    <property type="match status" value="1"/>
</dbReference>
<dbReference type="InterPro" id="IPR001940">
    <property type="entry name" value="Peptidase_S1C"/>
</dbReference>
<reference evidence="6" key="1">
    <citation type="submission" date="2016-10" db="EMBL/GenBank/DDBJ databases">
        <authorList>
            <person name="Varghese N."/>
            <person name="Submissions S."/>
        </authorList>
    </citation>
    <scope>NUCLEOTIDE SEQUENCE [LARGE SCALE GENOMIC DNA]</scope>
    <source>
        <strain evidence="6">DSM 5463</strain>
    </source>
</reference>
<dbReference type="InterPro" id="IPR009003">
    <property type="entry name" value="Peptidase_S1_PA"/>
</dbReference>
<evidence type="ECO:0000313" key="5">
    <source>
        <dbReference type="EMBL" id="SEF79555.1"/>
    </source>
</evidence>
<protein>
    <submittedName>
        <fullName evidence="5">Serine protease Do</fullName>
    </submittedName>
</protein>
<dbReference type="GO" id="GO:0004252">
    <property type="term" value="F:serine-type endopeptidase activity"/>
    <property type="evidence" value="ECO:0007669"/>
    <property type="project" value="InterPro"/>
</dbReference>
<keyword evidence="3" id="KW-0472">Membrane</keyword>
<dbReference type="Proteomes" id="UP000242850">
    <property type="component" value="Unassembled WGS sequence"/>
</dbReference>
<evidence type="ECO:0000259" key="4">
    <source>
        <dbReference type="PROSITE" id="PS50106"/>
    </source>
</evidence>
<gene>
    <name evidence="5" type="ORF">SAMN05660865_01046</name>
</gene>
<evidence type="ECO:0000256" key="1">
    <source>
        <dbReference type="ARBA" id="ARBA00022670"/>
    </source>
</evidence>
<feature type="transmembrane region" description="Helical" evidence="3">
    <location>
        <begin position="23"/>
        <end position="48"/>
    </location>
</feature>
<name>A0A1H5UWU4_9CLOT</name>
<dbReference type="AlphaFoldDB" id="A0A1H5UWU4"/>
<dbReference type="CDD" id="cd06779">
    <property type="entry name" value="cpPDZ_Deg_HtrA-like"/>
    <property type="match status" value="1"/>
</dbReference>
<dbReference type="PROSITE" id="PS50106">
    <property type="entry name" value="PDZ"/>
    <property type="match status" value="1"/>
</dbReference>
<dbReference type="SUPFAM" id="SSF50156">
    <property type="entry name" value="PDZ domain-like"/>
    <property type="match status" value="1"/>
</dbReference>
<dbReference type="EMBL" id="FNUK01000011">
    <property type="protein sequence ID" value="SEF79555.1"/>
    <property type="molecule type" value="Genomic_DNA"/>
</dbReference>
<keyword evidence="3" id="KW-0812">Transmembrane</keyword>
<proteinExistence type="predicted"/>
<keyword evidence="6" id="KW-1185">Reference proteome</keyword>